<accession>A0ACC2LX36</accession>
<dbReference type="EMBL" id="CM056811">
    <property type="protein sequence ID" value="KAJ8637502.1"/>
    <property type="molecule type" value="Genomic_DNA"/>
</dbReference>
<comment type="caution">
    <text evidence="1">The sequence shown here is derived from an EMBL/GenBank/DDBJ whole genome shotgun (WGS) entry which is preliminary data.</text>
</comment>
<evidence type="ECO:0000313" key="2">
    <source>
        <dbReference type="Proteomes" id="UP001234297"/>
    </source>
</evidence>
<keyword evidence="2" id="KW-1185">Reference proteome</keyword>
<gene>
    <name evidence="1" type="ORF">MRB53_011769</name>
</gene>
<protein>
    <submittedName>
        <fullName evidence="1">Uncharacterized protein</fullName>
    </submittedName>
</protein>
<sequence length="945" mass="106044">MMEGPSHKDFSVYDFNVGDEAVESASRELLMKYVNKGANVKQMEINDVFGGDFSGNNGDGNFNNCSTYTVGTSERDFVLQEETSGLDDIVMPASTNNDEHINTSQDNFHRGNLILGCVKMGCPDMGGYNVEALALRREQLDCALPEVPSDEMISDDDGSMETSSLPNSVSDIEENEGAIEQPTPDLCCSGYEDMEKEKYLEVTVSPDYVWYGDRFTTSSQLTFTADCIKFEDLNMFGIKESFAIKWEIDDIIHIESQWSQTIQTCLVTLRLRPVDVLGVDNVCSTSGIEKFTCAVYDPHWRDKELKITSFASGFKDKWNTLLDGVREEDDFMGQHSMFFLKRYFTNFDDPFEDVVYPKEDPDAVSISKRDIELLQPETFVNDTIIDFYIKYLKNKIPPEDKHRFHFFNSFFFRKLADPDKDPGSALGGKAAFQRVRKWTRKVNIFEKDYIFVPVNYNLHWSLIVICHPGDIAYFKGKCLSDEVVGKAHKVPCILHMDSIKGSHNGLKNLIQSYLWEEWKARHEEPSEDISLKFLSLRFVPLELPQQENSFDCGLFLLHYVELFLEQAPNNFSPFKITKLCNFLSKDWFPPAEASHKRSIIQKLIYELLDEQRQKIPKVSCNDQCYSDEDDIEKENAVEFLSEQCSPVKKAGLGDLLSSTDGGIERTVLPTSPAVQCVKEAGSVLRDFLEQGAIAGSSSDEGYRPCNLIVSHDSVLLPIEENAETGVQSVNSDGSDHQVPSATTAEPCIASSSVEDAGAFEMSCSQEILIQSREDPNRDPSSESSSSMHLNTSEVQGNDHVPPLQNGDFVECNELEERDNQRSVSPEICGNVPNSPASGSTERLEELVVEDSQEGREGDCQEVNAAVSESKESGDSFFSCQENLPASSCQDVDSTETKIISVNGTSLSSTDLEDRSEQQVHKRLKLEPLEVERRRTRSSAARDSLS</sequence>
<organism evidence="1 2">
    <name type="scientific">Persea americana</name>
    <name type="common">Avocado</name>
    <dbReference type="NCBI Taxonomy" id="3435"/>
    <lineage>
        <taxon>Eukaryota</taxon>
        <taxon>Viridiplantae</taxon>
        <taxon>Streptophyta</taxon>
        <taxon>Embryophyta</taxon>
        <taxon>Tracheophyta</taxon>
        <taxon>Spermatophyta</taxon>
        <taxon>Magnoliopsida</taxon>
        <taxon>Magnoliidae</taxon>
        <taxon>Laurales</taxon>
        <taxon>Lauraceae</taxon>
        <taxon>Persea</taxon>
    </lineage>
</organism>
<dbReference type="Proteomes" id="UP001234297">
    <property type="component" value="Chromosome 3"/>
</dbReference>
<name>A0ACC2LX36_PERAE</name>
<reference evidence="1 2" key="1">
    <citation type="journal article" date="2022" name="Hortic Res">
        <title>A haplotype resolved chromosomal level avocado genome allows analysis of novel avocado genes.</title>
        <authorList>
            <person name="Nath O."/>
            <person name="Fletcher S.J."/>
            <person name="Hayward A."/>
            <person name="Shaw L.M."/>
            <person name="Masouleh A.K."/>
            <person name="Furtado A."/>
            <person name="Henry R.J."/>
            <person name="Mitter N."/>
        </authorList>
    </citation>
    <scope>NUCLEOTIDE SEQUENCE [LARGE SCALE GENOMIC DNA]</scope>
    <source>
        <strain evidence="2">cv. Hass</strain>
    </source>
</reference>
<proteinExistence type="predicted"/>
<evidence type="ECO:0000313" key="1">
    <source>
        <dbReference type="EMBL" id="KAJ8637502.1"/>
    </source>
</evidence>